<dbReference type="Pfam" id="PF10186">
    <property type="entry name" value="ATG14"/>
    <property type="match status" value="1"/>
</dbReference>
<dbReference type="GO" id="GO:0000045">
    <property type="term" value="P:autophagosome assembly"/>
    <property type="evidence" value="ECO:0007669"/>
    <property type="project" value="TreeGrafter"/>
</dbReference>
<feature type="compositionally biased region" description="Acidic residues" evidence="3">
    <location>
        <begin position="463"/>
        <end position="478"/>
    </location>
</feature>
<evidence type="ECO:0000259" key="4">
    <source>
        <dbReference type="SMART" id="SM00110"/>
    </source>
</evidence>
<sequence>MASSSSSTALPPLGPDRSASSSGSHSAGRPPLRPLHHPLHPAHSSPGCVLMVESVDDAEGLYVAVERCPLCSTSRRRLTCARCVQAGDFVYFDARNTESYTPTRTLRLHVTDQFPKLCIEDHQGSLRYIEKLERLKKLKEEKEQLQQSAIQNMDKKLQADEMQWKIMSCKMKIEQLKEAVAVGNEETKSDKELLLRSQEEKQRLQRRAGRHQEKRDKIERHNRRLGDLLEKRSRELQSRLGQLATLRRDHILELNTHIFPTDPADVVAECDLALTSSTVSELAEARRTTYLSGRWIWDDQNGETSISITGPPVILPSNGDCSAYYSWVEEKSTNEGPELDHINPAHTISAALCYATQLVSILSYILDVNLPRKLCNSEFCGENLSRYRFTRALSKLNTNILHLCFSQHVDSDKLHPHHTLRNIMFLVSPENDSLGRTGPFEVSADLEESMEFVEPEAAGPAEESGDEAVTDEETDLGTDWETVPSPRFCDIPSQIWTQTLDQGSEVRALSRGQTEASSPQEEDVRMGVEEVKMEDVKMVDVSSEIPVLWDELLGLKELVLSLKSVAVLQRLELRSMESQEIPFLQERLGAIQAVKVSSLEFRLNTSEDDVKKKHLDLKMKVEELEEQNKVRAIKVSSLEFRLDTSESLVDDLKKKNSALAGELPFLQTRLRASESTVEQLRRRNTEIAVRLCKTESVIKELIRQTSVASCNGSAEMEELKTKTRALQGRLNSMEKKLNSSAERSEISVIRDQVSEINSRLNSSRLHLDELKRNSADHTSGLQTVERHLEELKSQNTVQADNVKQLQFRLNSAESQVKQQQTDRTALEVRLSAGEKQLEDLKTENTELEVRLSKSEKQLEDLKAENTVQSVDNNTTALEVRLSASEKQLEDLKTENTALEVRLGSTETQLGQQTTVQSVQLSLMESRLTESQTNTTALKVRLTITETQLEQLEKHSEAREVRLDVSEKHLEDLMTENTVQSFRFSLMESRLADINNNTTELEVKLGAGVKVLEGLKTELEVRLSANEEQLEDLKTQNTDLEVQLRSTETQLEQQTAVQSVQRSLIGSRLTDIYTNTTELGLRLGVSEKQLEDRKIENTVHSGQLFYIKNKLIDDHYKSTALEGRLRSTETKLRQLENHTAVELSGLNVRLNINEGQVEELRTHNTDRLSAAVMETEAHSFDLSALNNETKVLSVQLSLMESRLTDRHNGTSGLEVRLSVNEKLLEDLKTENTGELKVAFSAGLTDSGSVGPFNEERTLIFSKTITNIGQAYNQTADYLKGYMGLYLYKNNRPIIFNLELNDHGGYASTSNGIALQLDEGDIVRLSLPASYRLYDDSRNFSIFSGFLLFPL</sequence>
<accession>A0AAD6A930</accession>
<feature type="coiled-coil region" evidence="2">
    <location>
        <begin position="802"/>
        <end position="908"/>
    </location>
</feature>
<keyword evidence="1 2" id="KW-0175">Coiled coil</keyword>
<feature type="compositionally biased region" description="Basic and acidic residues" evidence="3">
    <location>
        <begin position="187"/>
        <end position="203"/>
    </location>
</feature>
<reference evidence="5" key="1">
    <citation type="submission" date="2022-11" db="EMBL/GenBank/DDBJ databases">
        <title>Chromosome-level genome of Pogonophryne albipinna.</title>
        <authorList>
            <person name="Jo E."/>
        </authorList>
    </citation>
    <scope>NUCLEOTIDE SEQUENCE</scope>
    <source>
        <strain evidence="5">SGF0006</strain>
        <tissue evidence="5">Muscle</tissue>
    </source>
</reference>
<feature type="coiled-coil region" evidence="2">
    <location>
        <begin position="1015"/>
        <end position="1056"/>
    </location>
</feature>
<evidence type="ECO:0000256" key="2">
    <source>
        <dbReference type="SAM" id="Coils"/>
    </source>
</evidence>
<feature type="domain" description="C1q" evidence="4">
    <location>
        <begin position="1229"/>
        <end position="1349"/>
    </location>
</feature>
<dbReference type="GO" id="GO:0005776">
    <property type="term" value="C:autophagosome"/>
    <property type="evidence" value="ECO:0007669"/>
    <property type="project" value="TreeGrafter"/>
</dbReference>
<dbReference type="GO" id="GO:0009267">
    <property type="term" value="P:cellular response to starvation"/>
    <property type="evidence" value="ECO:0007669"/>
    <property type="project" value="TreeGrafter"/>
</dbReference>
<feature type="coiled-coil region" evidence="2">
    <location>
        <begin position="716"/>
        <end position="773"/>
    </location>
</feature>
<feature type="region of interest" description="Disordered" evidence="3">
    <location>
        <begin position="454"/>
        <end position="483"/>
    </location>
</feature>
<evidence type="ECO:0000313" key="6">
    <source>
        <dbReference type="Proteomes" id="UP001219934"/>
    </source>
</evidence>
<dbReference type="GO" id="GO:0097629">
    <property type="term" value="C:extrinsic component of omegasome membrane"/>
    <property type="evidence" value="ECO:0007669"/>
    <property type="project" value="TreeGrafter"/>
</dbReference>
<dbReference type="Proteomes" id="UP001219934">
    <property type="component" value="Unassembled WGS sequence"/>
</dbReference>
<dbReference type="GO" id="GO:0000423">
    <property type="term" value="P:mitophagy"/>
    <property type="evidence" value="ECO:0007669"/>
    <property type="project" value="TreeGrafter"/>
</dbReference>
<organism evidence="5 6">
    <name type="scientific">Pogonophryne albipinna</name>
    <dbReference type="NCBI Taxonomy" id="1090488"/>
    <lineage>
        <taxon>Eukaryota</taxon>
        <taxon>Metazoa</taxon>
        <taxon>Chordata</taxon>
        <taxon>Craniata</taxon>
        <taxon>Vertebrata</taxon>
        <taxon>Euteleostomi</taxon>
        <taxon>Actinopterygii</taxon>
        <taxon>Neopterygii</taxon>
        <taxon>Teleostei</taxon>
        <taxon>Neoteleostei</taxon>
        <taxon>Acanthomorphata</taxon>
        <taxon>Eupercaria</taxon>
        <taxon>Perciformes</taxon>
        <taxon>Notothenioidei</taxon>
        <taxon>Pogonophryne</taxon>
    </lineage>
</organism>
<dbReference type="SUPFAM" id="SSF49842">
    <property type="entry name" value="TNF-like"/>
    <property type="match status" value="1"/>
</dbReference>
<dbReference type="InterPro" id="IPR001073">
    <property type="entry name" value="C1q_dom"/>
</dbReference>
<feature type="region of interest" description="Disordered" evidence="3">
    <location>
        <begin position="187"/>
        <end position="218"/>
    </location>
</feature>
<evidence type="ECO:0000256" key="3">
    <source>
        <dbReference type="SAM" id="MobiDB-lite"/>
    </source>
</evidence>
<gene>
    <name evidence="5" type="ORF">JOQ06_021895</name>
</gene>
<proteinExistence type="predicted"/>
<protein>
    <recommendedName>
        <fullName evidence="4">C1q domain-containing protein</fullName>
    </recommendedName>
</protein>
<feature type="region of interest" description="Disordered" evidence="3">
    <location>
        <begin position="1"/>
        <end position="40"/>
    </location>
</feature>
<dbReference type="Gene3D" id="2.60.120.40">
    <property type="match status" value="2"/>
</dbReference>
<feature type="compositionally biased region" description="Low complexity" evidence="3">
    <location>
        <begin position="18"/>
        <end position="30"/>
    </location>
</feature>
<dbReference type="GO" id="GO:0097632">
    <property type="term" value="C:extrinsic component of phagophore assembly site membrane"/>
    <property type="evidence" value="ECO:0007669"/>
    <property type="project" value="TreeGrafter"/>
</dbReference>
<dbReference type="PANTHER" id="PTHR13664:SF0">
    <property type="entry name" value="BECLIN 1-ASSOCIATED AUTOPHAGY-RELATED KEY REGULATOR"/>
    <property type="match status" value="1"/>
</dbReference>
<comment type="caution">
    <text evidence="5">The sequence shown here is derived from an EMBL/GenBank/DDBJ whole genome shotgun (WGS) entry which is preliminary data.</text>
</comment>
<dbReference type="SMART" id="SM00110">
    <property type="entry name" value="C1Q"/>
    <property type="match status" value="1"/>
</dbReference>
<dbReference type="EMBL" id="JAPTMU010000211">
    <property type="protein sequence ID" value="KAJ4920260.1"/>
    <property type="molecule type" value="Genomic_DNA"/>
</dbReference>
<dbReference type="InterPro" id="IPR018791">
    <property type="entry name" value="UV_resistance/autophagy_Atg14"/>
</dbReference>
<dbReference type="InterPro" id="IPR008983">
    <property type="entry name" value="Tumour_necrosis_fac-like_dom"/>
</dbReference>
<dbReference type="GO" id="GO:0035032">
    <property type="term" value="C:phosphatidylinositol 3-kinase complex, class III"/>
    <property type="evidence" value="ECO:0007669"/>
    <property type="project" value="TreeGrafter"/>
</dbReference>
<keyword evidence="6" id="KW-1185">Reference proteome</keyword>
<dbReference type="GO" id="GO:0016240">
    <property type="term" value="P:autophagosome membrane docking"/>
    <property type="evidence" value="ECO:0007669"/>
    <property type="project" value="TreeGrafter"/>
</dbReference>
<evidence type="ECO:0000313" key="5">
    <source>
        <dbReference type="EMBL" id="KAJ4920260.1"/>
    </source>
</evidence>
<dbReference type="SUPFAM" id="SSF57997">
    <property type="entry name" value="Tropomyosin"/>
    <property type="match status" value="1"/>
</dbReference>
<dbReference type="GO" id="GO:0035014">
    <property type="term" value="F:phosphatidylinositol 3-kinase regulator activity"/>
    <property type="evidence" value="ECO:0007669"/>
    <property type="project" value="TreeGrafter"/>
</dbReference>
<dbReference type="PANTHER" id="PTHR13664">
    <property type="entry name" value="BECLIN 1-ASSOCIATED AUTOPHAGY-RELATED KEY REGULATOR"/>
    <property type="match status" value="1"/>
</dbReference>
<name>A0AAD6A930_9TELE</name>
<evidence type="ECO:0000256" key="1">
    <source>
        <dbReference type="ARBA" id="ARBA00023054"/>
    </source>
</evidence>
<dbReference type="GO" id="GO:0043495">
    <property type="term" value="F:protein-membrane adaptor activity"/>
    <property type="evidence" value="ECO:0007669"/>
    <property type="project" value="TreeGrafter"/>
</dbReference>